<dbReference type="HAMAP" id="MF_00171">
    <property type="entry name" value="TruA"/>
    <property type="match status" value="1"/>
</dbReference>
<dbReference type="InterPro" id="IPR020103">
    <property type="entry name" value="PsdUridine_synth_cat_dom_sf"/>
</dbReference>
<dbReference type="EMBL" id="JBFSHR010000003">
    <property type="protein sequence ID" value="MEX6428501.1"/>
    <property type="molecule type" value="Genomic_DNA"/>
</dbReference>
<comment type="catalytic activity">
    <reaction evidence="4 5">
        <text>uridine(38/39/40) in tRNA = pseudouridine(38/39/40) in tRNA</text>
        <dbReference type="Rhea" id="RHEA:22376"/>
        <dbReference type="Rhea" id="RHEA-COMP:10085"/>
        <dbReference type="Rhea" id="RHEA-COMP:10087"/>
        <dbReference type="ChEBI" id="CHEBI:65314"/>
        <dbReference type="ChEBI" id="CHEBI:65315"/>
        <dbReference type="EC" id="5.4.99.12"/>
    </reaction>
</comment>
<feature type="binding site" evidence="4">
    <location>
        <position position="107"/>
    </location>
    <ligand>
        <name>substrate</name>
    </ligand>
</feature>
<dbReference type="RefSeq" id="WP_369084132.1">
    <property type="nucleotide sequence ID" value="NZ_JBFSHR010000003.1"/>
</dbReference>
<dbReference type="PANTHER" id="PTHR11142">
    <property type="entry name" value="PSEUDOURIDYLATE SYNTHASE"/>
    <property type="match status" value="1"/>
</dbReference>
<keyword evidence="8" id="KW-1185">Reference proteome</keyword>
<dbReference type="InterPro" id="IPR001406">
    <property type="entry name" value="PsdUridine_synth_TruA"/>
</dbReference>
<dbReference type="Gene3D" id="3.30.70.660">
    <property type="entry name" value="Pseudouridine synthase I, catalytic domain, C-terminal subdomain"/>
    <property type="match status" value="1"/>
</dbReference>
<keyword evidence="2 4" id="KW-0819">tRNA processing</keyword>
<dbReference type="SUPFAM" id="SSF55120">
    <property type="entry name" value="Pseudouridine synthase"/>
    <property type="match status" value="1"/>
</dbReference>
<comment type="caution">
    <text evidence="7">The sequence shown here is derived from an EMBL/GenBank/DDBJ whole genome shotgun (WGS) entry which is preliminary data.</text>
</comment>
<comment type="similarity">
    <text evidence="1 4 5">Belongs to the tRNA pseudouridine synthase TruA family.</text>
</comment>
<evidence type="ECO:0000256" key="5">
    <source>
        <dbReference type="RuleBase" id="RU003792"/>
    </source>
</evidence>
<gene>
    <name evidence="4 7" type="primary">truA</name>
    <name evidence="7" type="ORF">AB6A68_01410</name>
</gene>
<organism evidence="7 8">
    <name type="scientific">Ferrimicrobium acidiphilum</name>
    <dbReference type="NCBI Taxonomy" id="121039"/>
    <lineage>
        <taxon>Bacteria</taxon>
        <taxon>Bacillati</taxon>
        <taxon>Actinomycetota</taxon>
        <taxon>Acidimicrobiia</taxon>
        <taxon>Acidimicrobiales</taxon>
        <taxon>Acidimicrobiaceae</taxon>
        <taxon>Ferrimicrobium</taxon>
    </lineage>
</organism>
<name>A0ABV3Y0L4_9ACTN</name>
<feature type="domain" description="Pseudouridine synthase I TruA alpha/beta" evidence="6">
    <location>
        <begin position="146"/>
        <end position="239"/>
    </location>
</feature>
<accession>A0ABV3Y0L4</accession>
<proteinExistence type="inferred from homology"/>
<dbReference type="GO" id="GO:0160147">
    <property type="term" value="F:tRNA pseudouridine(38-40) synthase activity"/>
    <property type="evidence" value="ECO:0007669"/>
    <property type="project" value="UniProtKB-EC"/>
</dbReference>
<dbReference type="Gene3D" id="3.30.70.580">
    <property type="entry name" value="Pseudouridine synthase I, catalytic domain, N-terminal subdomain"/>
    <property type="match status" value="1"/>
</dbReference>
<evidence type="ECO:0000256" key="3">
    <source>
        <dbReference type="ARBA" id="ARBA00023235"/>
    </source>
</evidence>
<dbReference type="PIRSF" id="PIRSF001430">
    <property type="entry name" value="tRNA_psdUrid_synth"/>
    <property type="match status" value="1"/>
</dbReference>
<evidence type="ECO:0000313" key="7">
    <source>
        <dbReference type="EMBL" id="MEX6428501.1"/>
    </source>
</evidence>
<dbReference type="InterPro" id="IPR020094">
    <property type="entry name" value="TruA/RsuA/RluB/E/F_N"/>
</dbReference>
<dbReference type="InterPro" id="IPR020095">
    <property type="entry name" value="PsdUridine_synth_TruA_C"/>
</dbReference>
<dbReference type="InterPro" id="IPR020097">
    <property type="entry name" value="PsdUridine_synth_TruA_a/b_dom"/>
</dbReference>
<comment type="function">
    <text evidence="4">Formation of pseudouridine at positions 38, 39 and 40 in the anticodon stem and loop of transfer RNAs.</text>
</comment>
<dbReference type="NCBIfam" id="TIGR00071">
    <property type="entry name" value="hisT_truA"/>
    <property type="match status" value="1"/>
</dbReference>
<evidence type="ECO:0000256" key="4">
    <source>
        <dbReference type="HAMAP-Rule" id="MF_00171"/>
    </source>
</evidence>
<keyword evidence="3 4" id="KW-0413">Isomerase</keyword>
<dbReference type="Pfam" id="PF01416">
    <property type="entry name" value="PseudoU_synth_1"/>
    <property type="match status" value="1"/>
</dbReference>
<feature type="active site" description="Nucleophile" evidence="4">
    <location>
        <position position="51"/>
    </location>
</feature>
<protein>
    <recommendedName>
        <fullName evidence="4">tRNA pseudouridine synthase A</fullName>
        <ecNumber evidence="4">5.4.99.12</ecNumber>
    </recommendedName>
    <alternativeName>
        <fullName evidence="4">tRNA pseudouridine(38-40) synthase</fullName>
    </alternativeName>
    <alternativeName>
        <fullName evidence="4">tRNA pseudouridylate synthase I</fullName>
    </alternativeName>
    <alternativeName>
        <fullName evidence="4">tRNA-uridine isomerase I</fullName>
    </alternativeName>
</protein>
<dbReference type="EC" id="5.4.99.12" evidence="4"/>
<reference evidence="7 8" key="1">
    <citation type="submission" date="2024-07" db="EMBL/GenBank/DDBJ databases">
        <title>Draft Genome Sequence of Ferrimicrobium acidiphilum Strain YE2023, Isolated from a Pulp of Bioleach Reactor.</title>
        <authorList>
            <person name="Elkina Y.A."/>
            <person name="Bulaeva A.G."/>
            <person name="Beletsky A.V."/>
            <person name="Mardanov A.V."/>
        </authorList>
    </citation>
    <scope>NUCLEOTIDE SEQUENCE [LARGE SCALE GENOMIC DNA]</scope>
    <source>
        <strain evidence="7 8">YE2023</strain>
    </source>
</reference>
<sequence>MRRALVLAYDGRRFHGSALQPHVATVAGSLVRGLELLRVDMSEFAMAGRTDAGVHARSQVISFASADVRDGTWPRLHALLADGIMLRSVVLVPPEFHARHSACWRQYLYRIRRGSHDPLFPSAWQLTDELDRGAMAELAAYLLTVDDFDALCKVNSAGGYRRRIHAIDVIERAGMIDISVLGVSFCHQMVRRIVGALVRVGRGRASVSQVAHAVEMHNRGLLSELAPPGGLYLWRVGYSEEWAWAPSLLRERGFEQDWATIGRLELDFPLEWSAECPSD</sequence>
<evidence type="ECO:0000259" key="6">
    <source>
        <dbReference type="Pfam" id="PF01416"/>
    </source>
</evidence>
<comment type="subunit">
    <text evidence="4">Homodimer.</text>
</comment>
<comment type="caution">
    <text evidence="4">Lacks conserved residue(s) required for the propagation of feature annotation.</text>
</comment>
<evidence type="ECO:0000256" key="2">
    <source>
        <dbReference type="ARBA" id="ARBA00022694"/>
    </source>
</evidence>
<dbReference type="PANTHER" id="PTHR11142:SF0">
    <property type="entry name" value="TRNA PSEUDOURIDINE SYNTHASE-LIKE 1"/>
    <property type="match status" value="1"/>
</dbReference>
<evidence type="ECO:0000313" key="8">
    <source>
        <dbReference type="Proteomes" id="UP001560267"/>
    </source>
</evidence>
<evidence type="ECO:0000256" key="1">
    <source>
        <dbReference type="ARBA" id="ARBA00009375"/>
    </source>
</evidence>
<dbReference type="Proteomes" id="UP001560267">
    <property type="component" value="Unassembled WGS sequence"/>
</dbReference>